<proteinExistence type="predicted"/>
<evidence type="ECO:0000313" key="1">
    <source>
        <dbReference type="EMBL" id="MAA12848.1"/>
    </source>
</evidence>
<dbReference type="AlphaFoldDB" id="A0A224Y5L3"/>
<name>A0A224Y5L3_9ACAR</name>
<reference evidence="1" key="1">
    <citation type="journal article" date="2017" name="Parasit. Vectors">
        <title>Sialotranscriptomics of Rhipicephalus zambeziensis reveals intricate expression profiles of secretory proteins and suggests tight temporal transcriptional regulation during blood-feeding.</title>
        <authorList>
            <person name="de Castro M.H."/>
            <person name="de Klerk D."/>
            <person name="Pienaar R."/>
            <person name="Rees D.J.G."/>
            <person name="Mans B.J."/>
        </authorList>
    </citation>
    <scope>NUCLEOTIDE SEQUENCE</scope>
    <source>
        <tissue evidence="1">Salivary glands</tissue>
    </source>
</reference>
<dbReference type="EMBL" id="GFPF01001702">
    <property type="protein sequence ID" value="MAA12848.1"/>
    <property type="molecule type" value="Transcribed_RNA"/>
</dbReference>
<sequence>MIILHFSMHLKHLILSADDQNMTHSSGALTLHLLAVCGLSLSCDVAFHSVAECVHDIALVINCSVPTTNCEMPGTERQERPRVTILRAFDVAC</sequence>
<organism evidence="1">
    <name type="scientific">Rhipicephalus zambeziensis</name>
    <dbReference type="NCBI Taxonomy" id="60191"/>
    <lineage>
        <taxon>Eukaryota</taxon>
        <taxon>Metazoa</taxon>
        <taxon>Ecdysozoa</taxon>
        <taxon>Arthropoda</taxon>
        <taxon>Chelicerata</taxon>
        <taxon>Arachnida</taxon>
        <taxon>Acari</taxon>
        <taxon>Parasitiformes</taxon>
        <taxon>Ixodida</taxon>
        <taxon>Ixodoidea</taxon>
        <taxon>Ixodidae</taxon>
        <taxon>Rhipicephalinae</taxon>
        <taxon>Rhipicephalus</taxon>
        <taxon>Rhipicephalus</taxon>
    </lineage>
</organism>
<accession>A0A224Y5L3</accession>
<protein>
    <submittedName>
        <fullName evidence="1">Uncharacterized protein</fullName>
    </submittedName>
</protein>